<sequence length="546" mass="63487">MLNGSDIAAGDARDGSRGRKQQRPLPFLVKGEKASNQGPFGCVDLDERRRRKRGRVSQYTEEEIHHYLVKKAQRKAAKVAKKLKPQLVSGYSDDSNPFGDSNLTEKFVWRKKIERDIASKTLNLKDISVKAERVRQEEQMKEIEKVKKKREERAMEKAKNEEEKAMLARERARAEFQDWEKKEEEFLFHQRQVRAEIRIKEGRATKIDLLSKLDDLRMAEPYHIFKGLSVKEMEKLHEELRLHLELDRKNTEFWEAMTVVCDSELAERRKREAGACGGEDNLVLDDAGLHTSIDLDVNTLLQNMTSSQLQEEQAKIEEKLRSGSAKIVEFWESVLKRVHVFKAKARLREIAMDLAQQHHEISSEKVEEAMAPRSPEPIPRQAVRGDGIPEFERAELGKVEDGHAEFGSGAEVSVESDHVNLWRDKYSPRKPKYLNRVHTGYEWNKYNQTHYDHDSPPPKTVQGYKFNIFYPDLIDCTKAPTFAIERDGISGDTAIIRFTAGAPYEDIAFRIVNKEWERSPKNGFKCTFERGILCVYFNFKRYRYRR</sequence>
<dbReference type="HOGENOM" id="CLU_011759_1_0_1"/>
<keyword evidence="3" id="KW-0175">Coiled coil</keyword>
<dbReference type="GO" id="GO:0045292">
    <property type="term" value="P:mRNA cis splicing, via spliceosome"/>
    <property type="evidence" value="ECO:0000318"/>
    <property type="project" value="GO_Central"/>
</dbReference>
<evidence type="ECO:0000259" key="6">
    <source>
        <dbReference type="Pfam" id="PF10312"/>
    </source>
</evidence>
<evidence type="ECO:0000256" key="2">
    <source>
        <dbReference type="ARBA" id="ARBA00034534"/>
    </source>
</evidence>
<dbReference type="InterPro" id="IPR018816">
    <property type="entry name" value="Cactin_central"/>
</dbReference>
<dbReference type="GO" id="GO:0005737">
    <property type="term" value="C:cytoplasm"/>
    <property type="evidence" value="ECO:0000318"/>
    <property type="project" value="GO_Central"/>
</dbReference>
<dbReference type="STRING" id="88036.D8R1C6"/>
<name>D8R1C6_SELML</name>
<feature type="domain" description="Splicing factor cactin central" evidence="6">
    <location>
        <begin position="169"/>
        <end position="350"/>
    </location>
</feature>
<evidence type="ECO:0000256" key="4">
    <source>
        <dbReference type="SAM" id="MobiDB-lite"/>
    </source>
</evidence>
<proteinExistence type="inferred from homology"/>
<comment type="similarity">
    <text evidence="1">Belongs to the CACTIN family.</text>
</comment>
<protein>
    <recommendedName>
        <fullName evidence="2">Splicing factor Cactin</fullName>
    </recommendedName>
</protein>
<dbReference type="AlphaFoldDB" id="D8R1C6"/>
<dbReference type="eggNOG" id="KOG2370">
    <property type="taxonomic scope" value="Eukaryota"/>
</dbReference>
<dbReference type="Pfam" id="PF10312">
    <property type="entry name" value="Cactin_mid"/>
    <property type="match status" value="1"/>
</dbReference>
<evidence type="ECO:0000313" key="8">
    <source>
        <dbReference type="Proteomes" id="UP000001514"/>
    </source>
</evidence>
<feature type="region of interest" description="Disordered" evidence="4">
    <location>
        <begin position="1"/>
        <end position="42"/>
    </location>
</feature>
<evidence type="ECO:0000256" key="3">
    <source>
        <dbReference type="SAM" id="Coils"/>
    </source>
</evidence>
<feature type="coiled-coil region" evidence="3">
    <location>
        <begin position="129"/>
        <end position="175"/>
    </location>
</feature>
<feature type="domain" description="Splicing factor Cactin C-terminal" evidence="5">
    <location>
        <begin position="422"/>
        <end position="546"/>
    </location>
</feature>
<reference evidence="7 8" key="1">
    <citation type="journal article" date="2011" name="Science">
        <title>The Selaginella genome identifies genetic changes associated with the evolution of vascular plants.</title>
        <authorList>
            <person name="Banks J.A."/>
            <person name="Nishiyama T."/>
            <person name="Hasebe M."/>
            <person name="Bowman J.L."/>
            <person name="Gribskov M."/>
            <person name="dePamphilis C."/>
            <person name="Albert V.A."/>
            <person name="Aono N."/>
            <person name="Aoyama T."/>
            <person name="Ambrose B.A."/>
            <person name="Ashton N.W."/>
            <person name="Axtell M.J."/>
            <person name="Barker E."/>
            <person name="Barker M.S."/>
            <person name="Bennetzen J.L."/>
            <person name="Bonawitz N.D."/>
            <person name="Chapple C."/>
            <person name="Cheng C."/>
            <person name="Correa L.G."/>
            <person name="Dacre M."/>
            <person name="DeBarry J."/>
            <person name="Dreyer I."/>
            <person name="Elias M."/>
            <person name="Engstrom E.M."/>
            <person name="Estelle M."/>
            <person name="Feng L."/>
            <person name="Finet C."/>
            <person name="Floyd S.K."/>
            <person name="Frommer W.B."/>
            <person name="Fujita T."/>
            <person name="Gramzow L."/>
            <person name="Gutensohn M."/>
            <person name="Harholt J."/>
            <person name="Hattori M."/>
            <person name="Heyl A."/>
            <person name="Hirai T."/>
            <person name="Hiwatashi Y."/>
            <person name="Ishikawa M."/>
            <person name="Iwata M."/>
            <person name="Karol K.G."/>
            <person name="Koehler B."/>
            <person name="Kolukisaoglu U."/>
            <person name="Kubo M."/>
            <person name="Kurata T."/>
            <person name="Lalonde S."/>
            <person name="Li K."/>
            <person name="Li Y."/>
            <person name="Litt A."/>
            <person name="Lyons E."/>
            <person name="Manning G."/>
            <person name="Maruyama T."/>
            <person name="Michael T.P."/>
            <person name="Mikami K."/>
            <person name="Miyazaki S."/>
            <person name="Morinaga S."/>
            <person name="Murata T."/>
            <person name="Mueller-Roeber B."/>
            <person name="Nelson D.R."/>
            <person name="Obara M."/>
            <person name="Oguri Y."/>
            <person name="Olmstead R.G."/>
            <person name="Onodera N."/>
            <person name="Petersen B.L."/>
            <person name="Pils B."/>
            <person name="Prigge M."/>
            <person name="Rensing S.A."/>
            <person name="Riano-Pachon D.M."/>
            <person name="Roberts A.W."/>
            <person name="Sato Y."/>
            <person name="Scheller H.V."/>
            <person name="Schulz B."/>
            <person name="Schulz C."/>
            <person name="Shakirov E.V."/>
            <person name="Shibagaki N."/>
            <person name="Shinohara N."/>
            <person name="Shippen D.E."/>
            <person name="Soerensen I."/>
            <person name="Sotooka R."/>
            <person name="Sugimoto N."/>
            <person name="Sugita M."/>
            <person name="Sumikawa N."/>
            <person name="Tanurdzic M."/>
            <person name="Theissen G."/>
            <person name="Ulvskov P."/>
            <person name="Wakazuki S."/>
            <person name="Weng J.K."/>
            <person name="Willats W.W."/>
            <person name="Wipf D."/>
            <person name="Wolf P.G."/>
            <person name="Yang L."/>
            <person name="Zimmer A.D."/>
            <person name="Zhu Q."/>
            <person name="Mitros T."/>
            <person name="Hellsten U."/>
            <person name="Loque D."/>
            <person name="Otillar R."/>
            <person name="Salamov A."/>
            <person name="Schmutz J."/>
            <person name="Shapiro H."/>
            <person name="Lindquist E."/>
            <person name="Lucas S."/>
            <person name="Rokhsar D."/>
            <person name="Grigoriev I.V."/>
        </authorList>
    </citation>
    <scope>NUCLEOTIDE SEQUENCE [LARGE SCALE GENOMIC DNA]</scope>
</reference>
<dbReference type="KEGG" id="smo:SELMODRAFT_230446"/>
<dbReference type="OMA" id="VVEYWEV"/>
<dbReference type="SMART" id="SM01050">
    <property type="entry name" value="CactinC_cactus"/>
    <property type="match status" value="1"/>
</dbReference>
<evidence type="ECO:0000259" key="5">
    <source>
        <dbReference type="Pfam" id="PF09732"/>
    </source>
</evidence>
<feature type="region of interest" description="Disordered" evidence="4">
    <location>
        <begin position="362"/>
        <end position="383"/>
    </location>
</feature>
<gene>
    <name evidence="7" type="ORF">SELMODRAFT_230446</name>
</gene>
<keyword evidence="8" id="KW-1185">Reference proteome</keyword>
<dbReference type="Pfam" id="PF09732">
    <property type="entry name" value="CactinC_cactus"/>
    <property type="match status" value="1"/>
</dbReference>
<dbReference type="EMBL" id="GL377570">
    <property type="protein sequence ID" value="EFJ33529.1"/>
    <property type="molecule type" value="Genomic_DNA"/>
</dbReference>
<evidence type="ECO:0000256" key="1">
    <source>
        <dbReference type="ARBA" id="ARBA00006895"/>
    </source>
</evidence>
<dbReference type="Gramene" id="EFJ33529">
    <property type="protein sequence ID" value="EFJ33529"/>
    <property type="gene ID" value="SELMODRAFT_230446"/>
</dbReference>
<dbReference type="Proteomes" id="UP000001514">
    <property type="component" value="Unassembled WGS sequence"/>
</dbReference>
<dbReference type="InParanoid" id="D8R1C6"/>
<accession>D8R1C6</accession>
<dbReference type="PANTHER" id="PTHR21737:SF4">
    <property type="entry name" value="SPLICING FACTOR CACTIN"/>
    <property type="match status" value="1"/>
</dbReference>
<dbReference type="InterPro" id="IPR019134">
    <property type="entry name" value="Cactin_C"/>
</dbReference>
<dbReference type="GO" id="GO:0005681">
    <property type="term" value="C:spliceosomal complex"/>
    <property type="evidence" value="ECO:0000318"/>
    <property type="project" value="GO_Central"/>
</dbReference>
<evidence type="ECO:0000313" key="7">
    <source>
        <dbReference type="EMBL" id="EFJ33529.1"/>
    </source>
</evidence>
<dbReference type="PANTHER" id="PTHR21737">
    <property type="entry name" value="POLYGLUTAMINE BINDING PROTEIN 1/MARVEL MEMBRANE-ASSOCIATING DOMAIN CONTAINING 3"/>
    <property type="match status" value="1"/>
</dbReference>
<organism evidence="8">
    <name type="scientific">Selaginella moellendorffii</name>
    <name type="common">Spikemoss</name>
    <dbReference type="NCBI Taxonomy" id="88036"/>
    <lineage>
        <taxon>Eukaryota</taxon>
        <taxon>Viridiplantae</taxon>
        <taxon>Streptophyta</taxon>
        <taxon>Embryophyta</taxon>
        <taxon>Tracheophyta</taxon>
        <taxon>Lycopodiopsida</taxon>
        <taxon>Selaginellales</taxon>
        <taxon>Selaginellaceae</taxon>
        <taxon>Selaginella</taxon>
    </lineage>
</organism>